<keyword evidence="5" id="KW-0804">Transcription</keyword>
<gene>
    <name evidence="10" type="ORF">ACFOOI_10980</name>
</gene>
<dbReference type="InterPro" id="IPR039420">
    <property type="entry name" value="WalR-like"/>
</dbReference>
<evidence type="ECO:0000256" key="1">
    <source>
        <dbReference type="ARBA" id="ARBA00022553"/>
    </source>
</evidence>
<dbReference type="SUPFAM" id="SSF52172">
    <property type="entry name" value="CheY-like"/>
    <property type="match status" value="1"/>
</dbReference>
<dbReference type="CDD" id="cd00383">
    <property type="entry name" value="trans_reg_C"/>
    <property type="match status" value="1"/>
</dbReference>
<evidence type="ECO:0000313" key="11">
    <source>
        <dbReference type="Proteomes" id="UP001595616"/>
    </source>
</evidence>
<dbReference type="Gene3D" id="1.10.10.10">
    <property type="entry name" value="Winged helix-like DNA-binding domain superfamily/Winged helix DNA-binding domain"/>
    <property type="match status" value="1"/>
</dbReference>
<evidence type="ECO:0000259" key="9">
    <source>
        <dbReference type="PROSITE" id="PS51755"/>
    </source>
</evidence>
<dbReference type="SUPFAM" id="SSF46894">
    <property type="entry name" value="C-terminal effector domain of the bipartite response regulators"/>
    <property type="match status" value="1"/>
</dbReference>
<evidence type="ECO:0000256" key="3">
    <source>
        <dbReference type="ARBA" id="ARBA00023015"/>
    </source>
</evidence>
<dbReference type="InterPro" id="IPR011006">
    <property type="entry name" value="CheY-like_superfamily"/>
</dbReference>
<dbReference type="InterPro" id="IPR016032">
    <property type="entry name" value="Sig_transdc_resp-reg_C-effctor"/>
</dbReference>
<accession>A0ABV7YXY2</accession>
<dbReference type="Proteomes" id="UP001595616">
    <property type="component" value="Unassembled WGS sequence"/>
</dbReference>
<dbReference type="InterPro" id="IPR001867">
    <property type="entry name" value="OmpR/PhoB-type_DNA-bd"/>
</dbReference>
<name>A0ABV7YXY2_9BACT</name>
<comment type="caution">
    <text evidence="10">The sequence shown here is derived from an EMBL/GenBank/DDBJ whole genome shotgun (WGS) entry which is preliminary data.</text>
</comment>
<evidence type="ECO:0000256" key="2">
    <source>
        <dbReference type="ARBA" id="ARBA00023012"/>
    </source>
</evidence>
<protein>
    <submittedName>
        <fullName evidence="10">Response regulator transcription factor</fullName>
    </submittedName>
</protein>
<feature type="domain" description="OmpR/PhoB-type" evidence="9">
    <location>
        <begin position="127"/>
        <end position="224"/>
    </location>
</feature>
<keyword evidence="2" id="KW-0902">Two-component regulatory system</keyword>
<feature type="modified residue" description="4-aspartylphosphate" evidence="6">
    <location>
        <position position="51"/>
    </location>
</feature>
<dbReference type="Gene3D" id="6.10.250.690">
    <property type="match status" value="1"/>
</dbReference>
<dbReference type="InterPro" id="IPR001789">
    <property type="entry name" value="Sig_transdc_resp-reg_receiver"/>
</dbReference>
<evidence type="ECO:0000256" key="5">
    <source>
        <dbReference type="ARBA" id="ARBA00023163"/>
    </source>
</evidence>
<evidence type="ECO:0000256" key="6">
    <source>
        <dbReference type="PROSITE-ProRule" id="PRU00169"/>
    </source>
</evidence>
<sequence length="224" mass="25393">MKILVVEDEQRMSSFLKQGLEENGYEVEVAFDGFIGKHLAITLPLDLLILDVNLPKISGFEIVSAVRAEGNQIPVLMLTAMGSIENKTEGFEAGADDYLIKPFEFKELLLRVNALLKRGVSAPPQSKGALVYKDLKLDLNLKKAYRADHEIDLSVKEFLLLSYFIKNPERVLSRTEIAEKVWDVHFETGTNIIDVYVNFLRKKIDHGFDEKLIQTAIGMGYIFR</sequence>
<feature type="domain" description="Response regulatory" evidence="8">
    <location>
        <begin position="2"/>
        <end position="116"/>
    </location>
</feature>
<evidence type="ECO:0000256" key="7">
    <source>
        <dbReference type="PROSITE-ProRule" id="PRU01091"/>
    </source>
</evidence>
<dbReference type="EMBL" id="JBHRYQ010000001">
    <property type="protein sequence ID" value="MFC3811180.1"/>
    <property type="molecule type" value="Genomic_DNA"/>
</dbReference>
<dbReference type="PROSITE" id="PS50110">
    <property type="entry name" value="RESPONSE_REGULATORY"/>
    <property type="match status" value="1"/>
</dbReference>
<dbReference type="CDD" id="cd19935">
    <property type="entry name" value="REC_OmpR_CusR-like"/>
    <property type="match status" value="1"/>
</dbReference>
<dbReference type="InterPro" id="IPR036388">
    <property type="entry name" value="WH-like_DNA-bd_sf"/>
</dbReference>
<dbReference type="SMART" id="SM00448">
    <property type="entry name" value="REC"/>
    <property type="match status" value="1"/>
</dbReference>
<keyword evidence="1 6" id="KW-0597">Phosphoprotein</keyword>
<keyword evidence="11" id="KW-1185">Reference proteome</keyword>
<keyword evidence="3" id="KW-0805">Transcription regulation</keyword>
<keyword evidence="4 7" id="KW-0238">DNA-binding</keyword>
<dbReference type="Gene3D" id="3.40.50.2300">
    <property type="match status" value="1"/>
</dbReference>
<dbReference type="PANTHER" id="PTHR48111">
    <property type="entry name" value="REGULATOR OF RPOS"/>
    <property type="match status" value="1"/>
</dbReference>
<dbReference type="PROSITE" id="PS51755">
    <property type="entry name" value="OMPR_PHOB"/>
    <property type="match status" value="1"/>
</dbReference>
<feature type="DNA-binding region" description="OmpR/PhoB-type" evidence="7">
    <location>
        <begin position="127"/>
        <end position="224"/>
    </location>
</feature>
<reference evidence="11" key="1">
    <citation type="journal article" date="2019" name="Int. J. Syst. Evol. Microbiol.">
        <title>The Global Catalogue of Microorganisms (GCM) 10K type strain sequencing project: providing services to taxonomists for standard genome sequencing and annotation.</title>
        <authorList>
            <consortium name="The Broad Institute Genomics Platform"/>
            <consortium name="The Broad Institute Genome Sequencing Center for Infectious Disease"/>
            <person name="Wu L."/>
            <person name="Ma J."/>
        </authorList>
    </citation>
    <scope>NUCLEOTIDE SEQUENCE [LARGE SCALE GENOMIC DNA]</scope>
    <source>
        <strain evidence="11">CECT 7956</strain>
    </source>
</reference>
<proteinExistence type="predicted"/>
<evidence type="ECO:0000259" key="8">
    <source>
        <dbReference type="PROSITE" id="PS50110"/>
    </source>
</evidence>
<dbReference type="SMART" id="SM00862">
    <property type="entry name" value="Trans_reg_C"/>
    <property type="match status" value="1"/>
</dbReference>
<dbReference type="PANTHER" id="PTHR48111:SF22">
    <property type="entry name" value="REGULATOR OF RPOS"/>
    <property type="match status" value="1"/>
</dbReference>
<dbReference type="Pfam" id="PF00072">
    <property type="entry name" value="Response_reg"/>
    <property type="match status" value="1"/>
</dbReference>
<dbReference type="Pfam" id="PF00486">
    <property type="entry name" value="Trans_reg_C"/>
    <property type="match status" value="1"/>
</dbReference>
<dbReference type="RefSeq" id="WP_379837961.1">
    <property type="nucleotide sequence ID" value="NZ_JBHRYQ010000001.1"/>
</dbReference>
<evidence type="ECO:0000313" key="10">
    <source>
        <dbReference type="EMBL" id="MFC3811180.1"/>
    </source>
</evidence>
<organism evidence="10 11">
    <name type="scientific">Lacihabitans lacunae</name>
    <dbReference type="NCBI Taxonomy" id="1028214"/>
    <lineage>
        <taxon>Bacteria</taxon>
        <taxon>Pseudomonadati</taxon>
        <taxon>Bacteroidota</taxon>
        <taxon>Cytophagia</taxon>
        <taxon>Cytophagales</taxon>
        <taxon>Leadbetterellaceae</taxon>
        <taxon>Lacihabitans</taxon>
    </lineage>
</organism>
<evidence type="ECO:0000256" key="4">
    <source>
        <dbReference type="ARBA" id="ARBA00023125"/>
    </source>
</evidence>